<dbReference type="GO" id="GO:0006352">
    <property type="term" value="P:DNA-templated transcription initiation"/>
    <property type="evidence" value="ECO:0007669"/>
    <property type="project" value="InterPro"/>
</dbReference>
<dbReference type="InterPro" id="IPR036388">
    <property type="entry name" value="WH-like_DNA-bd_sf"/>
</dbReference>
<dbReference type="SUPFAM" id="SSF88946">
    <property type="entry name" value="Sigma2 domain of RNA polymerase sigma factors"/>
    <property type="match status" value="1"/>
</dbReference>
<organism evidence="9 10">
    <name type="scientific">Syncephalis pseudoplumigaleata</name>
    <dbReference type="NCBI Taxonomy" id="1712513"/>
    <lineage>
        <taxon>Eukaryota</taxon>
        <taxon>Fungi</taxon>
        <taxon>Fungi incertae sedis</taxon>
        <taxon>Zoopagomycota</taxon>
        <taxon>Zoopagomycotina</taxon>
        <taxon>Zoopagomycetes</taxon>
        <taxon>Zoopagales</taxon>
        <taxon>Piptocephalidaceae</taxon>
        <taxon>Syncephalis</taxon>
    </lineage>
</organism>
<dbReference type="SUPFAM" id="SSF88659">
    <property type="entry name" value="Sigma3 and sigma4 domains of RNA polymerase sigma factors"/>
    <property type="match status" value="1"/>
</dbReference>
<dbReference type="InterPro" id="IPR014284">
    <property type="entry name" value="RNA_pol_sigma-70_dom"/>
</dbReference>
<evidence type="ECO:0000259" key="7">
    <source>
        <dbReference type="Pfam" id="PF04542"/>
    </source>
</evidence>
<dbReference type="EMBL" id="KZ989109">
    <property type="protein sequence ID" value="RKP28313.1"/>
    <property type="molecule type" value="Genomic_DNA"/>
</dbReference>
<dbReference type="PANTHER" id="PTHR43133">
    <property type="entry name" value="RNA POLYMERASE ECF-TYPE SIGMA FACTO"/>
    <property type="match status" value="1"/>
</dbReference>
<comment type="similarity">
    <text evidence="1">Belongs to the sigma-70 factor family. ECF subfamily.</text>
</comment>
<protein>
    <recommendedName>
        <fullName evidence="11">RNA polymerase sigma-70 region 2 domain-containing protein</fullName>
    </recommendedName>
</protein>
<dbReference type="NCBIfam" id="TIGR02937">
    <property type="entry name" value="sigma70-ECF"/>
    <property type="match status" value="1"/>
</dbReference>
<dbReference type="InterPro" id="IPR013325">
    <property type="entry name" value="RNA_pol_sigma_r2"/>
</dbReference>
<dbReference type="GO" id="GO:0016987">
    <property type="term" value="F:sigma factor activity"/>
    <property type="evidence" value="ECO:0007669"/>
    <property type="project" value="UniProtKB-KW"/>
</dbReference>
<evidence type="ECO:0000313" key="9">
    <source>
        <dbReference type="EMBL" id="RKP28313.1"/>
    </source>
</evidence>
<evidence type="ECO:0000256" key="1">
    <source>
        <dbReference type="ARBA" id="ARBA00010641"/>
    </source>
</evidence>
<dbReference type="InterPro" id="IPR013324">
    <property type="entry name" value="RNA_pol_sigma_r3/r4-like"/>
</dbReference>
<keyword evidence="10" id="KW-1185">Reference proteome</keyword>
<dbReference type="PANTHER" id="PTHR43133:SF58">
    <property type="entry name" value="ECF RNA POLYMERASE SIGMA FACTOR SIGD"/>
    <property type="match status" value="1"/>
</dbReference>
<feature type="transmembrane region" description="Helical" evidence="6">
    <location>
        <begin position="351"/>
        <end position="371"/>
    </location>
</feature>
<evidence type="ECO:0000256" key="6">
    <source>
        <dbReference type="SAM" id="Phobius"/>
    </source>
</evidence>
<feature type="domain" description="RNA polymerase sigma-70 region 2" evidence="7">
    <location>
        <begin position="39"/>
        <end position="87"/>
    </location>
</feature>
<sequence length="373" mass="39626">MRSANAGDNAAYHRLLKAVTPVLRAGARRGLARAGQPVDQSEDIVQDILLAVHLKRHTWDANAPFAPWLFAIARNKLIDALRRRGRRVFVNIDDFSETLAGAPVEDSVAPSEVTTHLNGLPKRQRDVLQSIAVDSASIKETAAKLSMTEGAVRQTAERMTMDTNDLIRTLAADNDTHERSVGHLLLAALVLAVPVSTALFLAGLGVRSDVMTAMRNPMFDLKFAVTLALAAGAIVISLRLSRPEASLGRWAWLLAVPAGLLGIGMMGEMMMMPNRAPMATRMVGSNSKLCLVAIPLLSLPLLAAALVALRRGAPSRPAVTGAFAGLLSAGLAATLYAAHCTDDSPMFVATWYSMAAAIVAAIGALAGSRVLRF</sequence>
<feature type="transmembrane region" description="Helical" evidence="6">
    <location>
        <begin position="321"/>
        <end position="339"/>
    </location>
</feature>
<evidence type="ECO:0000256" key="5">
    <source>
        <dbReference type="ARBA" id="ARBA00023163"/>
    </source>
</evidence>
<keyword evidence="6" id="KW-0472">Membrane</keyword>
<dbReference type="OrthoDB" id="10460590at2759"/>
<reference evidence="10" key="1">
    <citation type="journal article" date="2018" name="Nat. Microbiol.">
        <title>Leveraging single-cell genomics to expand the fungal tree of life.</title>
        <authorList>
            <person name="Ahrendt S.R."/>
            <person name="Quandt C.A."/>
            <person name="Ciobanu D."/>
            <person name="Clum A."/>
            <person name="Salamov A."/>
            <person name="Andreopoulos B."/>
            <person name="Cheng J.F."/>
            <person name="Woyke T."/>
            <person name="Pelin A."/>
            <person name="Henrissat B."/>
            <person name="Reynolds N.K."/>
            <person name="Benny G.L."/>
            <person name="Smith M.E."/>
            <person name="James T.Y."/>
            <person name="Grigoriev I.V."/>
        </authorList>
    </citation>
    <scope>NUCLEOTIDE SEQUENCE [LARGE SCALE GENOMIC DNA]</scope>
    <source>
        <strain evidence="10">Benny S71-1</strain>
    </source>
</reference>
<evidence type="ECO:0000256" key="2">
    <source>
        <dbReference type="ARBA" id="ARBA00023015"/>
    </source>
</evidence>
<dbReference type="Gene3D" id="1.10.10.10">
    <property type="entry name" value="Winged helix-like DNA-binding domain superfamily/Winged helix DNA-binding domain"/>
    <property type="match status" value="1"/>
</dbReference>
<keyword evidence="4" id="KW-0238">DNA-binding</keyword>
<dbReference type="Pfam" id="PF06532">
    <property type="entry name" value="NrsF"/>
    <property type="match status" value="1"/>
</dbReference>
<dbReference type="Proteomes" id="UP000278143">
    <property type="component" value="Unassembled WGS sequence"/>
</dbReference>
<evidence type="ECO:0000259" key="8">
    <source>
        <dbReference type="Pfam" id="PF08281"/>
    </source>
</evidence>
<dbReference type="InterPro" id="IPR007627">
    <property type="entry name" value="RNA_pol_sigma70_r2"/>
</dbReference>
<keyword evidence="6" id="KW-1133">Transmembrane helix</keyword>
<proteinExistence type="inferred from homology"/>
<dbReference type="Gene3D" id="1.10.1740.10">
    <property type="match status" value="1"/>
</dbReference>
<dbReference type="InterPro" id="IPR039425">
    <property type="entry name" value="RNA_pol_sigma-70-like"/>
</dbReference>
<feature type="domain" description="RNA polymerase sigma factor 70 region 4 type 2" evidence="8">
    <location>
        <begin position="117"/>
        <end position="157"/>
    </location>
</feature>
<evidence type="ECO:0008006" key="11">
    <source>
        <dbReference type="Google" id="ProtNLM"/>
    </source>
</evidence>
<feature type="transmembrane region" description="Helical" evidence="6">
    <location>
        <begin position="218"/>
        <end position="238"/>
    </location>
</feature>
<dbReference type="InterPro" id="IPR013249">
    <property type="entry name" value="RNA_pol_sigma70_r4_t2"/>
</dbReference>
<dbReference type="Pfam" id="PF08281">
    <property type="entry name" value="Sigma70_r4_2"/>
    <property type="match status" value="1"/>
</dbReference>
<evidence type="ECO:0000256" key="3">
    <source>
        <dbReference type="ARBA" id="ARBA00023082"/>
    </source>
</evidence>
<dbReference type="NCBIfam" id="NF009165">
    <property type="entry name" value="PRK12512.1"/>
    <property type="match status" value="1"/>
</dbReference>
<evidence type="ECO:0000313" key="10">
    <source>
        <dbReference type="Proteomes" id="UP000278143"/>
    </source>
</evidence>
<keyword evidence="2" id="KW-0805">Transcription regulation</keyword>
<gene>
    <name evidence="9" type="ORF">SYNPS1DRAFT_20396</name>
</gene>
<name>A0A4P9Z6M9_9FUNG</name>
<keyword evidence="6" id="KW-0812">Transmembrane</keyword>
<keyword evidence="5" id="KW-0804">Transcription</keyword>
<dbReference type="Pfam" id="PF04542">
    <property type="entry name" value="Sigma70_r2"/>
    <property type="match status" value="1"/>
</dbReference>
<feature type="transmembrane region" description="Helical" evidence="6">
    <location>
        <begin position="291"/>
        <end position="309"/>
    </location>
</feature>
<feature type="transmembrane region" description="Helical" evidence="6">
    <location>
        <begin position="250"/>
        <end position="271"/>
    </location>
</feature>
<dbReference type="AlphaFoldDB" id="A0A4P9Z6M9"/>
<feature type="transmembrane region" description="Helical" evidence="6">
    <location>
        <begin position="184"/>
        <end position="206"/>
    </location>
</feature>
<dbReference type="InterPro" id="IPR009495">
    <property type="entry name" value="NrsF"/>
</dbReference>
<evidence type="ECO:0000256" key="4">
    <source>
        <dbReference type="ARBA" id="ARBA00023125"/>
    </source>
</evidence>
<keyword evidence="3" id="KW-0731">Sigma factor</keyword>
<dbReference type="GO" id="GO:0003677">
    <property type="term" value="F:DNA binding"/>
    <property type="evidence" value="ECO:0007669"/>
    <property type="project" value="UniProtKB-KW"/>
</dbReference>
<accession>A0A4P9Z6M9</accession>